<dbReference type="PRINTS" id="PR00162">
    <property type="entry name" value="RIESKE"/>
</dbReference>
<dbReference type="Proteomes" id="UP000240509">
    <property type="component" value="Unassembled WGS sequence"/>
</dbReference>
<dbReference type="InterPro" id="IPR005805">
    <property type="entry name" value="Rieske_Fe-S_prot_C"/>
</dbReference>
<dbReference type="AlphaFoldDB" id="A0A2T4U2C9"/>
<dbReference type="InterPro" id="IPR036922">
    <property type="entry name" value="Rieske_2Fe-2S_sf"/>
</dbReference>
<dbReference type="GO" id="GO:0004497">
    <property type="term" value="F:monooxygenase activity"/>
    <property type="evidence" value="ECO:0007669"/>
    <property type="project" value="UniProtKB-ARBA"/>
</dbReference>
<dbReference type="OrthoDB" id="9767869at2"/>
<dbReference type="PANTHER" id="PTHR13847:SF274">
    <property type="entry name" value="RIESKE 2FE-2S IRON-SULFUR PROTEIN YHFW-RELATED"/>
    <property type="match status" value="1"/>
</dbReference>
<dbReference type="GO" id="GO:0016705">
    <property type="term" value="F:oxidoreductase activity, acting on paired donors, with incorporation or reduction of molecular oxygen"/>
    <property type="evidence" value="ECO:0007669"/>
    <property type="project" value="UniProtKB-ARBA"/>
</dbReference>
<reference evidence="8 9" key="1">
    <citation type="submission" date="2018-03" db="EMBL/GenBank/DDBJ databases">
        <title>Alkalicoccus saliphilus sp. nov., isolated from a mineral pool.</title>
        <authorList>
            <person name="Zhao B."/>
        </authorList>
    </citation>
    <scope>NUCLEOTIDE SEQUENCE [LARGE SCALE GENOMIC DNA]</scope>
    <source>
        <strain evidence="8 9">6AG</strain>
    </source>
</reference>
<dbReference type="CDD" id="cd03477">
    <property type="entry name" value="Rieske_YhfW_C"/>
    <property type="match status" value="1"/>
</dbReference>
<evidence type="ECO:0000256" key="3">
    <source>
        <dbReference type="ARBA" id="ARBA00023004"/>
    </source>
</evidence>
<dbReference type="InterPro" id="IPR036188">
    <property type="entry name" value="FAD/NAD-bd_sf"/>
</dbReference>
<proteinExistence type="predicted"/>
<keyword evidence="9" id="KW-1185">Reference proteome</keyword>
<evidence type="ECO:0000256" key="5">
    <source>
        <dbReference type="ARBA" id="ARBA00023157"/>
    </source>
</evidence>
<dbReference type="InterPro" id="IPR017941">
    <property type="entry name" value="Rieske_2Fe-2S"/>
</dbReference>
<dbReference type="InterPro" id="IPR038010">
    <property type="entry name" value="YhfW_C"/>
</dbReference>
<dbReference type="GO" id="GO:0046872">
    <property type="term" value="F:metal ion binding"/>
    <property type="evidence" value="ECO:0007669"/>
    <property type="project" value="UniProtKB-KW"/>
</dbReference>
<keyword evidence="1" id="KW-0001">2Fe-2S</keyword>
<dbReference type="GO" id="GO:0051537">
    <property type="term" value="F:2 iron, 2 sulfur cluster binding"/>
    <property type="evidence" value="ECO:0007669"/>
    <property type="project" value="UniProtKB-KW"/>
</dbReference>
<evidence type="ECO:0000259" key="7">
    <source>
        <dbReference type="PROSITE" id="PS51296"/>
    </source>
</evidence>
<keyword evidence="5" id="KW-1015">Disulfide bond</keyword>
<dbReference type="InterPro" id="IPR006076">
    <property type="entry name" value="FAD-dep_OxRdtase"/>
</dbReference>
<dbReference type="Pfam" id="PF00355">
    <property type="entry name" value="Rieske"/>
    <property type="match status" value="1"/>
</dbReference>
<dbReference type="PANTHER" id="PTHR13847">
    <property type="entry name" value="SARCOSINE DEHYDROGENASE-RELATED"/>
    <property type="match status" value="1"/>
</dbReference>
<comment type="caution">
    <text evidence="8">The sequence shown here is derived from an EMBL/GenBank/DDBJ whole genome shotgun (WGS) entry which is preliminary data.</text>
</comment>
<evidence type="ECO:0000313" key="9">
    <source>
        <dbReference type="Proteomes" id="UP000240509"/>
    </source>
</evidence>
<dbReference type="EMBL" id="PZJJ01000044">
    <property type="protein sequence ID" value="PTL37551.1"/>
    <property type="molecule type" value="Genomic_DNA"/>
</dbReference>
<keyword evidence="2" id="KW-0479">Metal-binding</keyword>
<dbReference type="FunFam" id="2.102.10.10:FF:000014">
    <property type="entry name" value="Oxidoreductase, FAD dependent"/>
    <property type="match status" value="1"/>
</dbReference>
<gene>
    <name evidence="8" type="ORF">C6Y45_15900</name>
</gene>
<dbReference type="GO" id="GO:0005737">
    <property type="term" value="C:cytoplasm"/>
    <property type="evidence" value="ECO:0007669"/>
    <property type="project" value="TreeGrafter"/>
</dbReference>
<dbReference type="GO" id="GO:0016020">
    <property type="term" value="C:membrane"/>
    <property type="evidence" value="ECO:0007669"/>
    <property type="project" value="InterPro"/>
</dbReference>
<evidence type="ECO:0000256" key="2">
    <source>
        <dbReference type="ARBA" id="ARBA00022723"/>
    </source>
</evidence>
<feature type="region of interest" description="Disordered" evidence="6">
    <location>
        <begin position="490"/>
        <end position="509"/>
    </location>
</feature>
<keyword evidence="4" id="KW-0411">Iron-sulfur</keyword>
<feature type="domain" description="Rieske" evidence="7">
    <location>
        <begin position="422"/>
        <end position="509"/>
    </location>
</feature>
<dbReference type="Gene3D" id="3.50.50.60">
    <property type="entry name" value="FAD/NAD(P)-binding domain"/>
    <property type="match status" value="1"/>
</dbReference>
<evidence type="ECO:0000256" key="6">
    <source>
        <dbReference type="SAM" id="MobiDB-lite"/>
    </source>
</evidence>
<dbReference type="SUPFAM" id="SSF50022">
    <property type="entry name" value="ISP domain"/>
    <property type="match status" value="1"/>
</dbReference>
<organism evidence="8 9">
    <name type="scientific">Alkalicoccus saliphilus</name>
    <dbReference type="NCBI Taxonomy" id="200989"/>
    <lineage>
        <taxon>Bacteria</taxon>
        <taxon>Bacillati</taxon>
        <taxon>Bacillota</taxon>
        <taxon>Bacilli</taxon>
        <taxon>Bacillales</taxon>
        <taxon>Bacillaceae</taxon>
        <taxon>Alkalicoccus</taxon>
    </lineage>
</organism>
<name>A0A2T4U2C9_9BACI</name>
<dbReference type="Pfam" id="PF01266">
    <property type="entry name" value="DAO"/>
    <property type="match status" value="1"/>
</dbReference>
<dbReference type="PROSITE" id="PS51296">
    <property type="entry name" value="RIESKE"/>
    <property type="match status" value="1"/>
</dbReference>
<dbReference type="Gene3D" id="3.30.9.10">
    <property type="entry name" value="D-Amino Acid Oxidase, subunit A, domain 2"/>
    <property type="match status" value="1"/>
</dbReference>
<sequence>MKRELPLRASSLWREKELQSFPALEKDLDTEVCVIGGGIAGVTTAFVLARRGFRVTLIDAGRMGGGATGYTTAKVTSQHGAGYASMVDTFGEDKAALYYDAQEDAIAWTERMCRKLNIDCGFERRPAILYAETEDGSRLLDKEAEAYEKLGLDGKLTEKHELPFPVKKALMMHDQAQFHPVCFLAKLLRYLEVENMPVHEHTRAVDIKRGERPEVITENGHTITADNVVMATHYPFKDLYSLYAARLHVERSYVVAVELNEKVPQGMYLNAESPKRSMRQTPGPGGRDFLLIGGEGHTSGQKTDTMENYQRLLDYAARHFNVRGAHYRWSAQDISTLDGLPYIGPMTPGKKDVYIATGFAKWGMTGGIAAAHIIADGIQGRRNPYASLFTPSRFSPGQDMKNAVKENMDVARSFVKGKLDRGHRKNPEDLSPGEGSVIQYKGSRAGAYRDEEGRLTIVDTTCTHLGCELAWNNGESSWDCPCHGSRFDPDGKVLEGPALKPLKKLSEEK</sequence>
<evidence type="ECO:0000256" key="4">
    <source>
        <dbReference type="ARBA" id="ARBA00023014"/>
    </source>
</evidence>
<dbReference type="Gene3D" id="2.102.10.10">
    <property type="entry name" value="Rieske [2Fe-2S] iron-sulphur domain"/>
    <property type="match status" value="1"/>
</dbReference>
<dbReference type="SUPFAM" id="SSF51905">
    <property type="entry name" value="FAD/NAD(P)-binding domain"/>
    <property type="match status" value="1"/>
</dbReference>
<evidence type="ECO:0000256" key="1">
    <source>
        <dbReference type="ARBA" id="ARBA00022714"/>
    </source>
</evidence>
<protein>
    <submittedName>
        <fullName evidence="8">FAD-dependent oxidoreductase</fullName>
    </submittedName>
</protein>
<accession>A0A2T4U2C9</accession>
<evidence type="ECO:0000313" key="8">
    <source>
        <dbReference type="EMBL" id="PTL37551.1"/>
    </source>
</evidence>
<keyword evidence="3" id="KW-0408">Iron</keyword>
<dbReference type="RefSeq" id="WP_107586208.1">
    <property type="nucleotide sequence ID" value="NZ_PZJJ01000044.1"/>
</dbReference>